<dbReference type="Proteomes" id="UP000033140">
    <property type="component" value="Unassembled WGS sequence"/>
</dbReference>
<organism evidence="8 9">
    <name type="scientific">Saitoella complicata (strain BCRC 22490 / CBS 7301 / JCM 7358 / NBRC 10748 / NRRL Y-17804)</name>
    <dbReference type="NCBI Taxonomy" id="698492"/>
    <lineage>
        <taxon>Eukaryota</taxon>
        <taxon>Fungi</taxon>
        <taxon>Dikarya</taxon>
        <taxon>Ascomycota</taxon>
        <taxon>Taphrinomycotina</taxon>
        <taxon>Taphrinomycotina incertae sedis</taxon>
        <taxon>Saitoella</taxon>
    </lineage>
</organism>
<name>A0A0E9NLE7_SAICN</name>
<keyword evidence="4 5" id="KW-0472">Membrane</keyword>
<dbReference type="GO" id="GO:0016020">
    <property type="term" value="C:membrane"/>
    <property type="evidence" value="ECO:0007669"/>
    <property type="project" value="UniProtKB-SubCell"/>
</dbReference>
<dbReference type="InterPro" id="IPR033118">
    <property type="entry name" value="EXPERA"/>
</dbReference>
<evidence type="ECO:0000256" key="6">
    <source>
        <dbReference type="SAM" id="Phobius"/>
    </source>
</evidence>
<evidence type="ECO:0000256" key="5">
    <source>
        <dbReference type="PROSITE-ProRule" id="PRU01087"/>
    </source>
</evidence>
<dbReference type="EMBL" id="BACD03000036">
    <property type="protein sequence ID" value="GAO50707.1"/>
    <property type="molecule type" value="Genomic_DNA"/>
</dbReference>
<feature type="transmembrane region" description="Helical" evidence="6">
    <location>
        <begin position="22"/>
        <end position="43"/>
    </location>
</feature>
<dbReference type="InterPro" id="IPR051987">
    <property type="entry name" value="Sigma-2_receptor-like"/>
</dbReference>
<reference evidence="8 9" key="1">
    <citation type="journal article" date="2011" name="J. Gen. Appl. Microbiol.">
        <title>Draft genome sequencing of the enigmatic yeast Saitoella complicata.</title>
        <authorList>
            <person name="Nishida H."/>
            <person name="Hamamoto M."/>
            <person name="Sugiyama J."/>
        </authorList>
    </citation>
    <scope>NUCLEOTIDE SEQUENCE [LARGE SCALE GENOMIC DNA]</scope>
    <source>
        <strain evidence="8 9">NRRL Y-17804</strain>
    </source>
</reference>
<dbReference type="AlphaFoldDB" id="A0A0E9NLE7"/>
<dbReference type="STRING" id="698492.A0A0E9NLE7"/>
<evidence type="ECO:0000256" key="4">
    <source>
        <dbReference type="ARBA" id="ARBA00023136"/>
    </source>
</evidence>
<comment type="caution">
    <text evidence="8">The sequence shown here is derived from an EMBL/GenBank/DDBJ whole genome shotgun (WGS) entry which is preliminary data.</text>
</comment>
<comment type="subcellular location">
    <subcellularLocation>
        <location evidence="1">Membrane</location>
        <topology evidence="1">Multi-pass membrane protein</topology>
    </subcellularLocation>
</comment>
<dbReference type="PROSITE" id="PS51751">
    <property type="entry name" value="EXPERA"/>
    <property type="match status" value="1"/>
</dbReference>
<reference evidence="8 9" key="2">
    <citation type="journal article" date="2014" name="J. Gen. Appl. Microbiol.">
        <title>The early diverging ascomycetous budding yeast Saitoella complicata has three histone deacetylases belonging to the Clr6, Hos2, and Rpd3 lineages.</title>
        <authorList>
            <person name="Nishida H."/>
            <person name="Matsumoto T."/>
            <person name="Kondo S."/>
            <person name="Hamamoto M."/>
            <person name="Yoshikawa H."/>
        </authorList>
    </citation>
    <scope>NUCLEOTIDE SEQUENCE [LARGE SCALE GENOMIC DNA]</scope>
    <source>
        <strain evidence="8 9">NRRL Y-17804</strain>
    </source>
</reference>
<evidence type="ECO:0000256" key="1">
    <source>
        <dbReference type="ARBA" id="ARBA00004141"/>
    </source>
</evidence>
<feature type="transmembrane region" description="Helical" evidence="6">
    <location>
        <begin position="75"/>
        <end position="95"/>
    </location>
</feature>
<feature type="transmembrane region" description="Helical" evidence="6">
    <location>
        <begin position="107"/>
        <end position="131"/>
    </location>
</feature>
<keyword evidence="3 5" id="KW-1133">Transmembrane helix</keyword>
<feature type="domain" description="EXPERA" evidence="7">
    <location>
        <begin position="19"/>
        <end position="160"/>
    </location>
</feature>
<sequence>MCGAVSPGMTFKPKTRGWLDKLYLVYFIQHIPPTLLIDLSPLYPDALTPPWMKDLRSWYVTTYKDPLIGSQSYPGGWFTAFLAYEALFQLPFFFYAAFELWKGAKDVYLPLLIYGIHVTTTTSACLGELLSFKDHILAMPEKATLLAFYLPYILIPILMSWDMWGRIKEGLRAQYSENLHARAAIYATCALLRTDWKHDTNVD</sequence>
<keyword evidence="2 5" id="KW-0812">Transmembrane</keyword>
<dbReference type="PANTHER" id="PTHR31204">
    <property type="entry name" value="SIGMA INTRACELLULAR RECEPTOR 2"/>
    <property type="match status" value="1"/>
</dbReference>
<evidence type="ECO:0000313" key="8">
    <source>
        <dbReference type="EMBL" id="GAO50707.1"/>
    </source>
</evidence>
<dbReference type="GO" id="GO:0005783">
    <property type="term" value="C:endoplasmic reticulum"/>
    <property type="evidence" value="ECO:0007669"/>
    <property type="project" value="TreeGrafter"/>
</dbReference>
<dbReference type="OMA" id="EFKDPMV"/>
<proteinExistence type="predicted"/>
<accession>A0A0E9NLE7</accession>
<keyword evidence="9" id="KW-1185">Reference proteome</keyword>
<evidence type="ECO:0000313" key="9">
    <source>
        <dbReference type="Proteomes" id="UP000033140"/>
    </source>
</evidence>
<dbReference type="PANTHER" id="PTHR31204:SF1">
    <property type="entry name" value="SIGMA INTRACELLULAR RECEPTOR 2"/>
    <property type="match status" value="1"/>
</dbReference>
<evidence type="ECO:0000259" key="7">
    <source>
        <dbReference type="PROSITE" id="PS51751"/>
    </source>
</evidence>
<feature type="transmembrane region" description="Helical" evidence="6">
    <location>
        <begin position="143"/>
        <end position="164"/>
    </location>
</feature>
<dbReference type="Pfam" id="PF05241">
    <property type="entry name" value="EBP"/>
    <property type="match status" value="1"/>
</dbReference>
<protein>
    <recommendedName>
        <fullName evidence="7">EXPERA domain-containing protein</fullName>
    </recommendedName>
</protein>
<reference evidence="8 9" key="3">
    <citation type="journal article" date="2015" name="Genome Announc.">
        <title>Draft Genome Sequence of the Archiascomycetous Yeast Saitoella complicata.</title>
        <authorList>
            <person name="Yamauchi K."/>
            <person name="Kondo S."/>
            <person name="Hamamoto M."/>
            <person name="Takahashi Y."/>
            <person name="Ogura Y."/>
            <person name="Hayashi T."/>
            <person name="Nishida H."/>
        </authorList>
    </citation>
    <scope>NUCLEOTIDE SEQUENCE [LARGE SCALE GENOMIC DNA]</scope>
    <source>
        <strain evidence="8 9">NRRL Y-17804</strain>
    </source>
</reference>
<evidence type="ECO:0000256" key="2">
    <source>
        <dbReference type="ARBA" id="ARBA00022692"/>
    </source>
</evidence>
<gene>
    <name evidence="8" type="ORF">G7K_4828-t1</name>
</gene>
<evidence type="ECO:0000256" key="3">
    <source>
        <dbReference type="ARBA" id="ARBA00022989"/>
    </source>
</evidence>